<dbReference type="Pfam" id="PF08240">
    <property type="entry name" value="ADH_N"/>
    <property type="match status" value="1"/>
</dbReference>
<gene>
    <name evidence="7" type="ORF">ColLi_12309</name>
</gene>
<organism evidence="7 8">
    <name type="scientific">Colletotrichum liriopes</name>
    <dbReference type="NCBI Taxonomy" id="708192"/>
    <lineage>
        <taxon>Eukaryota</taxon>
        <taxon>Fungi</taxon>
        <taxon>Dikarya</taxon>
        <taxon>Ascomycota</taxon>
        <taxon>Pezizomycotina</taxon>
        <taxon>Sordariomycetes</taxon>
        <taxon>Hypocreomycetidae</taxon>
        <taxon>Glomerellales</taxon>
        <taxon>Glomerellaceae</taxon>
        <taxon>Colletotrichum</taxon>
        <taxon>Colletotrichum spaethianum species complex</taxon>
    </lineage>
</organism>
<evidence type="ECO:0000313" key="7">
    <source>
        <dbReference type="EMBL" id="GJC89471.1"/>
    </source>
</evidence>
<dbReference type="SUPFAM" id="SSF51735">
    <property type="entry name" value="NAD(P)-binding Rossmann-fold domains"/>
    <property type="match status" value="1"/>
</dbReference>
<dbReference type="SUPFAM" id="SSF50129">
    <property type="entry name" value="GroES-like"/>
    <property type="match status" value="1"/>
</dbReference>
<dbReference type="EMBL" id="BPPX01000041">
    <property type="protein sequence ID" value="GJC89471.1"/>
    <property type="molecule type" value="Genomic_DNA"/>
</dbReference>
<reference evidence="7 8" key="1">
    <citation type="submission" date="2021-07" db="EMBL/GenBank/DDBJ databases">
        <title>Genome data of Colletotrichum spaethianum.</title>
        <authorList>
            <person name="Utami Y.D."/>
            <person name="Hiruma K."/>
        </authorList>
    </citation>
    <scope>NUCLEOTIDE SEQUENCE [LARGE SCALE GENOMIC DNA]</scope>
    <source>
        <strain evidence="7 8">MAFF 242679</strain>
    </source>
</reference>
<proteinExistence type="predicted"/>
<dbReference type="InterPro" id="IPR013154">
    <property type="entry name" value="ADH-like_N"/>
</dbReference>
<evidence type="ECO:0000256" key="2">
    <source>
        <dbReference type="ARBA" id="ARBA00022553"/>
    </source>
</evidence>
<dbReference type="InterPro" id="IPR011032">
    <property type="entry name" value="GroES-like_sf"/>
</dbReference>
<evidence type="ECO:0000256" key="4">
    <source>
        <dbReference type="ARBA" id="ARBA00023002"/>
    </source>
</evidence>
<evidence type="ECO:0000256" key="3">
    <source>
        <dbReference type="ARBA" id="ARBA00022679"/>
    </source>
</evidence>
<dbReference type="GO" id="GO:0044550">
    <property type="term" value="P:secondary metabolite biosynthetic process"/>
    <property type="evidence" value="ECO:0007669"/>
    <property type="project" value="UniProtKB-ARBA"/>
</dbReference>
<dbReference type="Pfam" id="PF00107">
    <property type="entry name" value="ADH_zinc_N"/>
    <property type="match status" value="1"/>
</dbReference>
<dbReference type="Proteomes" id="UP001055172">
    <property type="component" value="Unassembled WGS sequence"/>
</dbReference>
<dbReference type="Gene3D" id="3.90.180.10">
    <property type="entry name" value="Medium-chain alcohol dehydrogenases, catalytic domain"/>
    <property type="match status" value="1"/>
</dbReference>
<keyword evidence="1" id="KW-0596">Phosphopantetheine</keyword>
<dbReference type="PANTHER" id="PTHR45681">
    <property type="entry name" value="POLYKETIDE SYNTHASE 44-RELATED"/>
    <property type="match status" value="1"/>
</dbReference>
<feature type="domain" description="Enoyl reductase (ER)" evidence="6">
    <location>
        <begin position="475"/>
        <end position="759"/>
    </location>
</feature>
<evidence type="ECO:0000259" key="6">
    <source>
        <dbReference type="SMART" id="SM00829"/>
    </source>
</evidence>
<dbReference type="AlphaFoldDB" id="A0AA37LZE1"/>
<comment type="caution">
    <text evidence="7">The sequence shown here is derived from an EMBL/GenBank/DDBJ whole genome shotgun (WGS) entry which is preliminary data.</text>
</comment>
<dbReference type="SMART" id="SM00829">
    <property type="entry name" value="PKS_ER"/>
    <property type="match status" value="1"/>
</dbReference>
<dbReference type="GO" id="GO:0016740">
    <property type="term" value="F:transferase activity"/>
    <property type="evidence" value="ECO:0007669"/>
    <property type="project" value="UniProtKB-KW"/>
</dbReference>
<dbReference type="InterPro" id="IPR036291">
    <property type="entry name" value="NAD(P)-bd_dom_sf"/>
</dbReference>
<accession>A0AA37LZE1</accession>
<evidence type="ECO:0000313" key="8">
    <source>
        <dbReference type="Proteomes" id="UP001055172"/>
    </source>
</evidence>
<keyword evidence="2" id="KW-0597">Phosphoprotein</keyword>
<dbReference type="PANTHER" id="PTHR45681:SF6">
    <property type="entry name" value="POLYKETIDE SYNTHASE 37"/>
    <property type="match status" value="1"/>
</dbReference>
<dbReference type="GO" id="GO:0016491">
    <property type="term" value="F:oxidoreductase activity"/>
    <property type="evidence" value="ECO:0007669"/>
    <property type="project" value="UniProtKB-KW"/>
</dbReference>
<name>A0AA37LZE1_9PEZI</name>
<dbReference type="GO" id="GO:1901336">
    <property type="term" value="P:lactone biosynthetic process"/>
    <property type="evidence" value="ECO:0007669"/>
    <property type="project" value="UniProtKB-ARBA"/>
</dbReference>
<dbReference type="InterPro" id="IPR020843">
    <property type="entry name" value="ER"/>
</dbReference>
<dbReference type="InterPro" id="IPR050444">
    <property type="entry name" value="Polyketide_Synthase"/>
</dbReference>
<sequence length="759" mass="82267">MPFIPVFIQEFEISADVPFEIGTPVKGFSRAKRRGISEIESEIYMFDQALSKRYLSIRGYRSTSEIATDTSADAGDRSDTSPGLCYSTQWENAFSLLAKDELSSVVSNAGETSDKKLEKIAKMILHESPDATILELLAERPETLSSGTVSSGIALSRLEQTKYAVLRDSTLDGASREFLELKPGKAAEVRFDLIILGQGCGESINGQMSLPFLLEHVKPGGYLICGFDYERFGEPMPQDSHVDIFADDTSPVTLFTIPAAVADLNALDASTSSASKGDNTSLKDKVLIIEPPTPSTAVQLFSKELVKILKRKGLTASVVPWTAQLATAVSSEHVVSLLELDKPFMETVSDLDFALVKDIVLKSESLLWLTALIGPSASVIDGALRVARRELSKPELKVLHLSALRHGPELAARVLVSFTPDTELLEDGDGLLKVSRVFEDESLNAEVSSHAGTGTHMTSMKMCDFPLSLGISKPGLLDTLRFGPKEDSGELKDNEVEIQIKASGVNFRDVMISMGLIVDPHLGYEGAGVVLRTGSKVSSVKKGDRVSAHIYGSHATVARTPDIMCAQMPDNISFVEGASFPVVFTTAYHALVNLARLRPKQSVLIHAAAGGVGQAAIQLAQHLDLDIYVTVGSEDKKTLVMDKYGISEEHIFNSRDASFVMGVKRVTGGRGVDCVLNSLAGELLRQSWYCLAPLGTFVEIGSRDVSENTRLDMAPFAAGTTFTCFTLLEVLLHRPDLMAETWRNTFDLIRKGVLCAPTP</sequence>
<evidence type="ECO:0000256" key="1">
    <source>
        <dbReference type="ARBA" id="ARBA00022450"/>
    </source>
</evidence>
<protein>
    <submittedName>
        <fullName evidence="7">Reducing polyketide synthase hmp8</fullName>
    </submittedName>
</protein>
<dbReference type="InterPro" id="IPR013149">
    <property type="entry name" value="ADH-like_C"/>
</dbReference>
<keyword evidence="4" id="KW-0560">Oxidoreductase</keyword>
<evidence type="ECO:0000256" key="5">
    <source>
        <dbReference type="ARBA" id="ARBA00023268"/>
    </source>
</evidence>
<keyword evidence="8" id="KW-1185">Reference proteome</keyword>
<keyword evidence="3" id="KW-0808">Transferase</keyword>
<dbReference type="CDD" id="cd05195">
    <property type="entry name" value="enoyl_red"/>
    <property type="match status" value="1"/>
</dbReference>
<dbReference type="FunFam" id="3.40.50.720:FF:000209">
    <property type="entry name" value="Polyketide synthase Pks12"/>
    <property type="match status" value="1"/>
</dbReference>
<keyword evidence="5" id="KW-0511">Multifunctional enzyme</keyword>